<dbReference type="EMBL" id="JAVHJO010000006">
    <property type="protein sequence ID" value="KAK6539258.1"/>
    <property type="molecule type" value="Genomic_DNA"/>
</dbReference>
<organism evidence="3 4">
    <name type="scientific">Orbilia ellipsospora</name>
    <dbReference type="NCBI Taxonomy" id="2528407"/>
    <lineage>
        <taxon>Eukaryota</taxon>
        <taxon>Fungi</taxon>
        <taxon>Dikarya</taxon>
        <taxon>Ascomycota</taxon>
        <taxon>Pezizomycotina</taxon>
        <taxon>Orbiliomycetes</taxon>
        <taxon>Orbiliales</taxon>
        <taxon>Orbiliaceae</taxon>
        <taxon>Orbilia</taxon>
    </lineage>
</organism>
<dbReference type="InterPro" id="IPR025676">
    <property type="entry name" value="Clr5_dom"/>
</dbReference>
<accession>A0AAV9XAZ0</accession>
<feature type="repeat" description="ANK" evidence="1">
    <location>
        <begin position="976"/>
        <end position="1008"/>
    </location>
</feature>
<comment type="caution">
    <text evidence="3">The sequence shown here is derived from an EMBL/GenBank/DDBJ whole genome shotgun (WGS) entry which is preliminary data.</text>
</comment>
<dbReference type="Pfam" id="PF12796">
    <property type="entry name" value="Ank_2"/>
    <property type="match status" value="1"/>
</dbReference>
<dbReference type="PROSITE" id="PS50297">
    <property type="entry name" value="ANK_REP_REGION"/>
    <property type="match status" value="1"/>
</dbReference>
<keyword evidence="1" id="KW-0040">ANK repeat</keyword>
<dbReference type="InterPro" id="IPR036770">
    <property type="entry name" value="Ankyrin_rpt-contain_sf"/>
</dbReference>
<evidence type="ECO:0000256" key="1">
    <source>
        <dbReference type="PROSITE-ProRule" id="PRU00023"/>
    </source>
</evidence>
<dbReference type="Gene3D" id="1.25.40.20">
    <property type="entry name" value="Ankyrin repeat-containing domain"/>
    <property type="match status" value="1"/>
</dbReference>
<dbReference type="Proteomes" id="UP001365542">
    <property type="component" value="Unassembled WGS sequence"/>
</dbReference>
<dbReference type="PROSITE" id="PS50088">
    <property type="entry name" value="ANK_REPEAT"/>
    <property type="match status" value="1"/>
</dbReference>
<evidence type="ECO:0000313" key="4">
    <source>
        <dbReference type="Proteomes" id="UP001365542"/>
    </source>
</evidence>
<proteinExistence type="predicted"/>
<dbReference type="Pfam" id="PF14420">
    <property type="entry name" value="Clr5"/>
    <property type="match status" value="1"/>
</dbReference>
<feature type="domain" description="Clr5" evidence="2">
    <location>
        <begin position="20"/>
        <end position="69"/>
    </location>
</feature>
<name>A0AAV9XAZ0_9PEZI</name>
<dbReference type="SUPFAM" id="SSF48403">
    <property type="entry name" value="Ankyrin repeat"/>
    <property type="match status" value="1"/>
</dbReference>
<protein>
    <recommendedName>
        <fullName evidence="2">Clr5 domain-containing protein</fullName>
    </recommendedName>
</protein>
<evidence type="ECO:0000259" key="2">
    <source>
        <dbReference type="Pfam" id="PF14420"/>
    </source>
</evidence>
<dbReference type="AlphaFoldDB" id="A0AAV9XAZ0"/>
<dbReference type="SMART" id="SM00248">
    <property type="entry name" value="ANK"/>
    <property type="match status" value="3"/>
</dbReference>
<dbReference type="InterPro" id="IPR002110">
    <property type="entry name" value="Ankyrin_rpt"/>
</dbReference>
<reference evidence="3 4" key="1">
    <citation type="submission" date="2019-10" db="EMBL/GenBank/DDBJ databases">
        <authorList>
            <person name="Palmer J.M."/>
        </authorList>
    </citation>
    <scope>NUCLEOTIDE SEQUENCE [LARGE SCALE GENOMIC DNA]</scope>
    <source>
        <strain evidence="3 4">TWF694</strain>
    </source>
</reference>
<keyword evidence="4" id="KW-1185">Reference proteome</keyword>
<evidence type="ECO:0000313" key="3">
    <source>
        <dbReference type="EMBL" id="KAK6539258.1"/>
    </source>
</evidence>
<sequence length="1084" mass="125177">MLPKAVKNHGVVRSPKCPQLDSHREEIEFLYCVEQIPMNELIRYMNETYGLNATYYQYRDRLAKWGFRKRLKAREWKDINMQMCILKRGSQAMSDEFEVHLNEITEIGKKRLKRGLARNISSLDNAFVNARLNYSLINNALTASLHGELGSRIRVIALPPATQDILIPTPHDWLPFLIFKNIFNSRKEDQVNHARSPQIIERDDGSRYSNPTSSTFLGYFVYHVSNNMTHEVHWDILLDEIEKLGYREALKSALSQNSITTRILCEKLVHLLYLRKDHELLQTIREYQLETWRLSFYGVLKNILFFRYIEFGDDLSDPDRLRESKYEASDYLPELLMDIFRYRVPPKTLNEAYMFLQACLKVDHKGLSFLWEIIDRTLLEPWFPELLRDCQKSGDTLLGSKFLKHITADETDRIQLLLDIGLKDGICEGLLRVIVLNNLSAARAFSQCVWDDEYTFPPDSQISLAPVWDSMGLHKFKYIFCEAVAQYGAADSTHQTQQSENHPSENHHDGVRPCFSSVYKHQNEPLPAESFLTQDILPNILAGGFTEHVLWELKLASYLIILNPTILDFLLELFLNMHPTLDVALYFFHIILARYWSPEVYYLHDIYGPIDRPNAKTALQQLILRGVDMRATMDFPLPPIACALRSIRQCHEYVYHHIDVGDEQKEIFTLEETDLQPLELLIDNGADINAAFTFPGEESSTLPIIFVFKMNMPREFCYLLSRGVHLPQFLYLQTEKQKAFGGKFPPQFIEACHRRDTEYILRTKAWSQVMEIWGDSYLDRFNPLNYGFQFITESLDMSELGWQFEAMFSGRSSTLENAREFEVYISQRSFQDAIDMVNSGFMPSTSSFGVLIKEVSRLRKKLDDQPHTQEIHIVSDDDCLLKMGIELINMIIEWKINPCFTFELNLLESAIANDDVIIMNQLLSLGLNPSKFRSSKPRRTAIQFAAGTSTGLYCLRELVDRGGDVNEPPCPRSEGGGLTALHEAIEKNNIPAVVYLLHKGADIYATDVGSIWERPLCSLELAIRKQRIDAIAIILQANPVCQSFALEVVEKLSKADIYNYTHSPTIHTYIRDWKPVPMSQNERN</sequence>
<gene>
    <name evidence="3" type="ORF">TWF694_009493</name>
</gene>